<dbReference type="EMBL" id="QEFC01003412">
    <property type="protein sequence ID" value="KAE9448566.1"/>
    <property type="molecule type" value="Genomic_DNA"/>
</dbReference>
<dbReference type="AlphaFoldDB" id="A0A6A4KL82"/>
<keyword evidence="2" id="KW-1185">Reference proteome</keyword>
<organism evidence="1 2">
    <name type="scientific">Rhododendron williamsianum</name>
    <dbReference type="NCBI Taxonomy" id="262921"/>
    <lineage>
        <taxon>Eukaryota</taxon>
        <taxon>Viridiplantae</taxon>
        <taxon>Streptophyta</taxon>
        <taxon>Embryophyta</taxon>
        <taxon>Tracheophyta</taxon>
        <taxon>Spermatophyta</taxon>
        <taxon>Magnoliopsida</taxon>
        <taxon>eudicotyledons</taxon>
        <taxon>Gunneridae</taxon>
        <taxon>Pentapetalae</taxon>
        <taxon>asterids</taxon>
        <taxon>Ericales</taxon>
        <taxon>Ericaceae</taxon>
        <taxon>Ericoideae</taxon>
        <taxon>Rhodoreae</taxon>
        <taxon>Rhododendron</taxon>
    </lineage>
</organism>
<protein>
    <submittedName>
        <fullName evidence="1">Uncharacterized protein</fullName>
    </submittedName>
</protein>
<accession>A0A6A4KL82</accession>
<dbReference type="Proteomes" id="UP000428333">
    <property type="component" value="Linkage Group LG12"/>
</dbReference>
<sequence>MSSRFRMAEVVVIGGGEQARSVLVEDGKVKEVEAEAVIIGGMVLDIHATPSVPANPRTTTPGKVCV</sequence>
<dbReference type="OrthoDB" id="198885at2759"/>
<feature type="non-terminal residue" evidence="1">
    <location>
        <position position="1"/>
    </location>
</feature>
<evidence type="ECO:0000313" key="1">
    <source>
        <dbReference type="EMBL" id="KAE9448566.1"/>
    </source>
</evidence>
<evidence type="ECO:0000313" key="2">
    <source>
        <dbReference type="Proteomes" id="UP000428333"/>
    </source>
</evidence>
<reference evidence="1 2" key="1">
    <citation type="journal article" date="2019" name="Genome Biol. Evol.">
        <title>The Rhododendron genome and chromosomal organization provide insight into shared whole-genome duplications across the heath family (Ericaceae).</title>
        <authorList>
            <person name="Soza V.L."/>
            <person name="Lindsley D."/>
            <person name="Waalkes A."/>
            <person name="Ramage E."/>
            <person name="Patwardhan R.P."/>
            <person name="Burton J.N."/>
            <person name="Adey A."/>
            <person name="Kumar A."/>
            <person name="Qiu R."/>
            <person name="Shendure J."/>
            <person name="Hall B."/>
        </authorList>
    </citation>
    <scope>NUCLEOTIDE SEQUENCE [LARGE SCALE GENOMIC DNA]</scope>
    <source>
        <strain evidence="1">RSF 1966-606</strain>
    </source>
</reference>
<gene>
    <name evidence="1" type="ORF">C3L33_19538</name>
</gene>
<name>A0A6A4KL82_9ERIC</name>
<comment type="caution">
    <text evidence="1">The sequence shown here is derived from an EMBL/GenBank/DDBJ whole genome shotgun (WGS) entry which is preliminary data.</text>
</comment>
<proteinExistence type="predicted"/>